<accession>A0A316VQU5</accession>
<keyword evidence="4" id="KW-0540">Nuclease</keyword>
<keyword evidence="11" id="KW-1185">Reference proteome</keyword>
<evidence type="ECO:0000256" key="4">
    <source>
        <dbReference type="ARBA" id="ARBA00022722"/>
    </source>
</evidence>
<dbReference type="PANTHER" id="PTHR46018">
    <property type="entry name" value="ZINC PHOSPHODIESTERASE ELAC PROTEIN 1"/>
    <property type="match status" value="1"/>
</dbReference>
<dbReference type="InterPro" id="IPR013471">
    <property type="entry name" value="RNase_Z/BN"/>
</dbReference>
<dbReference type="AlphaFoldDB" id="A0A316VQU5"/>
<protein>
    <submittedName>
        <fullName evidence="10">Metallo-hydrolase/oxidoreductase</fullName>
    </submittedName>
</protein>
<dbReference type="OrthoDB" id="527344at2759"/>
<evidence type="ECO:0000256" key="6">
    <source>
        <dbReference type="ARBA" id="ARBA00022759"/>
    </source>
</evidence>
<feature type="compositionally biased region" description="Low complexity" evidence="9">
    <location>
        <begin position="524"/>
        <end position="547"/>
    </location>
</feature>
<comment type="subunit">
    <text evidence="2">Homodimer.</text>
</comment>
<dbReference type="InterPro" id="IPR036866">
    <property type="entry name" value="RibonucZ/Hydroxyglut_hydro"/>
</dbReference>
<dbReference type="GO" id="GO:0046872">
    <property type="term" value="F:metal ion binding"/>
    <property type="evidence" value="ECO:0007669"/>
    <property type="project" value="UniProtKB-KW"/>
</dbReference>
<dbReference type="SUPFAM" id="SSF56281">
    <property type="entry name" value="Metallo-hydrolase/oxidoreductase"/>
    <property type="match status" value="1"/>
</dbReference>
<reference evidence="10 11" key="1">
    <citation type="journal article" date="2018" name="Mol. Biol. Evol.">
        <title>Broad Genomic Sampling Reveals a Smut Pathogenic Ancestry of the Fungal Clade Ustilaginomycotina.</title>
        <authorList>
            <person name="Kijpornyongpan T."/>
            <person name="Mondo S.J."/>
            <person name="Barry K."/>
            <person name="Sandor L."/>
            <person name="Lee J."/>
            <person name="Lipzen A."/>
            <person name="Pangilinan J."/>
            <person name="LaButti K."/>
            <person name="Hainaut M."/>
            <person name="Henrissat B."/>
            <person name="Grigoriev I.V."/>
            <person name="Spatafora J.W."/>
            <person name="Aime M.C."/>
        </authorList>
    </citation>
    <scope>NUCLEOTIDE SEQUENCE [LARGE SCALE GENOMIC DNA]</scope>
    <source>
        <strain evidence="10 11">MCA 3882</strain>
    </source>
</reference>
<dbReference type="Pfam" id="PF23023">
    <property type="entry name" value="Anti-Pycsar_Apyc1"/>
    <property type="match status" value="1"/>
</dbReference>
<evidence type="ECO:0000256" key="1">
    <source>
        <dbReference type="ARBA" id="ARBA00001947"/>
    </source>
</evidence>
<feature type="region of interest" description="Disordered" evidence="9">
    <location>
        <begin position="492"/>
        <end position="547"/>
    </location>
</feature>
<evidence type="ECO:0000313" key="10">
    <source>
        <dbReference type="EMBL" id="PWN37875.1"/>
    </source>
</evidence>
<keyword evidence="8" id="KW-0862">Zinc</keyword>
<keyword evidence="7 10" id="KW-0378">Hydrolase</keyword>
<evidence type="ECO:0000256" key="5">
    <source>
        <dbReference type="ARBA" id="ARBA00022723"/>
    </source>
</evidence>
<name>A0A316VQU5_9BASI</name>
<dbReference type="GO" id="GO:0042781">
    <property type="term" value="F:3'-tRNA processing endoribonuclease activity"/>
    <property type="evidence" value="ECO:0007669"/>
    <property type="project" value="TreeGrafter"/>
</dbReference>
<dbReference type="STRING" id="1280837.A0A316VQU5"/>
<dbReference type="GeneID" id="37020125"/>
<sequence>MVKDISLRFLGTSSQTNISRNYSSLLVKLDHHTVMIDCGESTQRQLQNRHIGGDERLSNIRHILITHLHADHVLGLVPLLCTLMGPSNAVDPSEGKRPRVEIFGPSGIRALIRTTLTLCYTNLTGYYCVHELLWPNQSAYSNAPIIAEDEQVIAASIPESTEPLLGAMNGPQRTIPHLPPLDSELPGIDFRLDEQTASWPSITSISGVVVSAAPILHRCPAVGYVFEEPDAASTSVSTEMLDALQANAAALEAQQNIKNPKVLLGKLTRDRKSVTLPDGTILHPPELDIPGRKVVVLGDTYDATAGLDASADYEARGMASLAENADVLVHECTNAALPGSLTPGKREEDEKHDEVRAKALMRGHSTPQVAGQFAARCGAKQLLLNHFSIKYPAPHPLFAANYSQDDPTPRGDQERRFLALQEIERQATEVWHNGIPGDAIHREAALQRKAIAAFDGFLYRVPLQNEHDHSNGSINNTHDSSQQDFDYSIGSQSLDSYVSSPPRRGRGSGRRPFGQQHFRGRGGRQSNGSSRGQYSSSSPRGQKTVYE</sequence>
<gene>
    <name evidence="10" type="ORF">FA14DRAFT_159715</name>
</gene>
<dbReference type="EMBL" id="KZ819602">
    <property type="protein sequence ID" value="PWN37875.1"/>
    <property type="molecule type" value="Genomic_DNA"/>
</dbReference>
<comment type="cofactor">
    <cofactor evidence="1">
        <name>Zn(2+)</name>
        <dbReference type="ChEBI" id="CHEBI:29105"/>
    </cofactor>
</comment>
<keyword evidence="3" id="KW-0819">tRNA processing</keyword>
<evidence type="ECO:0000256" key="7">
    <source>
        <dbReference type="ARBA" id="ARBA00022801"/>
    </source>
</evidence>
<dbReference type="HAMAP" id="MF_01818">
    <property type="entry name" value="RNase_Z_BN"/>
    <property type="match status" value="1"/>
</dbReference>
<evidence type="ECO:0000256" key="3">
    <source>
        <dbReference type="ARBA" id="ARBA00022694"/>
    </source>
</evidence>
<keyword evidence="6" id="KW-0255">Endonuclease</keyword>
<organism evidence="10 11">
    <name type="scientific">Meira miltonrushii</name>
    <dbReference type="NCBI Taxonomy" id="1280837"/>
    <lineage>
        <taxon>Eukaryota</taxon>
        <taxon>Fungi</taxon>
        <taxon>Dikarya</taxon>
        <taxon>Basidiomycota</taxon>
        <taxon>Ustilaginomycotina</taxon>
        <taxon>Exobasidiomycetes</taxon>
        <taxon>Exobasidiales</taxon>
        <taxon>Brachybasidiaceae</taxon>
        <taxon>Meira</taxon>
    </lineage>
</organism>
<dbReference type="GO" id="GO:0005634">
    <property type="term" value="C:nucleus"/>
    <property type="evidence" value="ECO:0007669"/>
    <property type="project" value="TreeGrafter"/>
</dbReference>
<dbReference type="RefSeq" id="XP_025358177.1">
    <property type="nucleotide sequence ID" value="XM_025498344.1"/>
</dbReference>
<dbReference type="PANTHER" id="PTHR46018:SF2">
    <property type="entry name" value="ZINC PHOSPHODIESTERASE ELAC PROTEIN 1"/>
    <property type="match status" value="1"/>
</dbReference>
<dbReference type="Proteomes" id="UP000245771">
    <property type="component" value="Unassembled WGS sequence"/>
</dbReference>
<dbReference type="Gene3D" id="3.60.15.10">
    <property type="entry name" value="Ribonuclease Z/Hydroxyacylglutathione hydrolase-like"/>
    <property type="match status" value="1"/>
</dbReference>
<evidence type="ECO:0000256" key="8">
    <source>
        <dbReference type="ARBA" id="ARBA00022833"/>
    </source>
</evidence>
<evidence type="ECO:0000256" key="9">
    <source>
        <dbReference type="SAM" id="MobiDB-lite"/>
    </source>
</evidence>
<evidence type="ECO:0000256" key="2">
    <source>
        <dbReference type="ARBA" id="ARBA00011738"/>
    </source>
</evidence>
<keyword evidence="5" id="KW-0479">Metal-binding</keyword>
<proteinExistence type="inferred from homology"/>
<dbReference type="InParanoid" id="A0A316VQU5"/>
<evidence type="ECO:0000313" key="11">
    <source>
        <dbReference type="Proteomes" id="UP000245771"/>
    </source>
</evidence>